<feature type="domain" description="Methionyl/Valyl/Leucyl/Isoleucyl-tRNA synthetase anticodon-binding" evidence="11">
    <location>
        <begin position="789"/>
        <end position="897"/>
    </location>
</feature>
<dbReference type="PANTHER" id="PTHR43740:SF2">
    <property type="entry name" value="LEUCINE--TRNA LIGASE, MITOCHONDRIAL"/>
    <property type="match status" value="1"/>
</dbReference>
<keyword evidence="2 8" id="KW-0436">Ligase</keyword>
<dbReference type="Pfam" id="PF00133">
    <property type="entry name" value="tRNA-synt_1"/>
    <property type="match status" value="1"/>
</dbReference>
<gene>
    <name evidence="8 14" type="primary">leuS</name>
    <name evidence="14" type="ORF">DK880_00821</name>
</gene>
<proteinExistence type="inferred from homology"/>
<protein>
    <recommendedName>
        <fullName evidence="8">Leucine--tRNA ligase</fullName>
        <ecNumber evidence="8">6.1.1.4</ecNumber>
    </recommendedName>
    <alternativeName>
        <fullName evidence="8">Leucyl-tRNA synthetase</fullName>
        <shortName evidence="8">LeuRS</shortName>
    </alternativeName>
</protein>
<dbReference type="EC" id="6.1.1.4" evidence="8"/>
<evidence type="ECO:0000256" key="6">
    <source>
        <dbReference type="ARBA" id="ARBA00023146"/>
    </source>
</evidence>
<evidence type="ECO:0000256" key="9">
    <source>
        <dbReference type="RuleBase" id="RU363039"/>
    </source>
</evidence>
<dbReference type="InterPro" id="IPR013155">
    <property type="entry name" value="M/V/L/I-tRNA-synth_anticd-bd"/>
</dbReference>
<keyword evidence="3 8" id="KW-0547">Nucleotide-binding</keyword>
<name>A0A2Z3LEJ9_9BACT</name>
<dbReference type="SUPFAM" id="SSF47323">
    <property type="entry name" value="Anticodon-binding domain of a subclass of class I aminoacyl-tRNA synthetases"/>
    <property type="match status" value="1"/>
</dbReference>
<feature type="domain" description="Leucyl-tRNA synthetase editing" evidence="13">
    <location>
        <begin position="294"/>
        <end position="476"/>
    </location>
</feature>
<dbReference type="HAMAP" id="MF_00049_B">
    <property type="entry name" value="Leu_tRNA_synth_B"/>
    <property type="match status" value="1"/>
</dbReference>
<comment type="subcellular location">
    <subcellularLocation>
        <location evidence="8">Cytoplasm</location>
    </subcellularLocation>
</comment>
<keyword evidence="6 8" id="KW-0030">Aminoacyl-tRNA synthetase</keyword>
<organism evidence="14 15">
    <name type="scientific">Candidatus Cardinium hertigii</name>
    <dbReference type="NCBI Taxonomy" id="247481"/>
    <lineage>
        <taxon>Bacteria</taxon>
        <taxon>Pseudomonadati</taxon>
        <taxon>Bacteroidota</taxon>
        <taxon>Cytophagia</taxon>
        <taxon>Cytophagales</taxon>
        <taxon>Amoebophilaceae</taxon>
        <taxon>Candidatus Cardinium</taxon>
    </lineage>
</organism>
<comment type="caution">
    <text evidence="8">Lacks conserved residue(s) required for the propagation of feature annotation.</text>
</comment>
<dbReference type="FunFam" id="3.40.50.620:FF:000056">
    <property type="entry name" value="Leucine--tRNA ligase"/>
    <property type="match status" value="1"/>
</dbReference>
<dbReference type="Gene3D" id="1.10.730.10">
    <property type="entry name" value="Isoleucyl-tRNA Synthetase, Domain 1"/>
    <property type="match status" value="2"/>
</dbReference>
<dbReference type="FunFam" id="1.10.730.10:FF:000002">
    <property type="entry name" value="Leucine--tRNA ligase"/>
    <property type="match status" value="1"/>
</dbReference>
<dbReference type="InterPro" id="IPR009080">
    <property type="entry name" value="tRNAsynth_Ia_anticodon-bd"/>
</dbReference>
<feature type="domain" description="Methionyl/Leucyl tRNA synthetase" evidence="12">
    <location>
        <begin position="51"/>
        <end position="164"/>
    </location>
</feature>
<evidence type="ECO:0000256" key="2">
    <source>
        <dbReference type="ARBA" id="ARBA00022598"/>
    </source>
</evidence>
<dbReference type="GO" id="GO:0004823">
    <property type="term" value="F:leucine-tRNA ligase activity"/>
    <property type="evidence" value="ECO:0007669"/>
    <property type="project" value="UniProtKB-UniRule"/>
</dbReference>
<feature type="short sequence motif" description="'KMSKS' region" evidence="8">
    <location>
        <begin position="715"/>
        <end position="719"/>
    </location>
</feature>
<evidence type="ECO:0000313" key="15">
    <source>
        <dbReference type="Proteomes" id="UP000245872"/>
    </source>
</evidence>
<dbReference type="InterPro" id="IPR002300">
    <property type="entry name" value="aa-tRNA-synth_Ia"/>
</dbReference>
<evidence type="ECO:0000256" key="3">
    <source>
        <dbReference type="ARBA" id="ARBA00022741"/>
    </source>
</evidence>
<dbReference type="InterPro" id="IPR015413">
    <property type="entry name" value="Methionyl/Leucyl_tRNA_Synth"/>
</dbReference>
<dbReference type="Pfam" id="PF09334">
    <property type="entry name" value="tRNA-synt_1g"/>
    <property type="match status" value="1"/>
</dbReference>
<keyword evidence="15" id="KW-1185">Reference proteome</keyword>
<dbReference type="InterPro" id="IPR009008">
    <property type="entry name" value="Val/Leu/Ile-tRNA-synth_edit"/>
</dbReference>
<dbReference type="Pfam" id="PF13603">
    <property type="entry name" value="tRNA-synt_1_2"/>
    <property type="match status" value="1"/>
</dbReference>
<evidence type="ECO:0000256" key="4">
    <source>
        <dbReference type="ARBA" id="ARBA00022840"/>
    </source>
</evidence>
<evidence type="ECO:0000256" key="5">
    <source>
        <dbReference type="ARBA" id="ARBA00022917"/>
    </source>
</evidence>
<dbReference type="GO" id="GO:0002161">
    <property type="term" value="F:aminoacyl-tRNA deacylase activity"/>
    <property type="evidence" value="ECO:0007669"/>
    <property type="project" value="InterPro"/>
</dbReference>
<evidence type="ECO:0000259" key="12">
    <source>
        <dbReference type="Pfam" id="PF09334"/>
    </source>
</evidence>
<dbReference type="FunFam" id="3.40.50.620:FF:000060">
    <property type="entry name" value="Leucine--tRNA ligase"/>
    <property type="match status" value="1"/>
</dbReference>
<dbReference type="GO" id="GO:0005524">
    <property type="term" value="F:ATP binding"/>
    <property type="evidence" value="ECO:0007669"/>
    <property type="project" value="UniProtKB-UniRule"/>
</dbReference>
<dbReference type="InterPro" id="IPR014729">
    <property type="entry name" value="Rossmann-like_a/b/a_fold"/>
</dbReference>
<evidence type="ECO:0000259" key="10">
    <source>
        <dbReference type="Pfam" id="PF00133"/>
    </source>
</evidence>
<evidence type="ECO:0000256" key="8">
    <source>
        <dbReference type="HAMAP-Rule" id="MF_00049"/>
    </source>
</evidence>
<evidence type="ECO:0000256" key="7">
    <source>
        <dbReference type="ARBA" id="ARBA00047469"/>
    </source>
</evidence>
<dbReference type="EMBL" id="CP029619">
    <property type="protein sequence ID" value="AWN82126.1"/>
    <property type="molecule type" value="Genomic_DNA"/>
</dbReference>
<comment type="similarity">
    <text evidence="1 8 9">Belongs to the class-I aminoacyl-tRNA synthetase family.</text>
</comment>
<evidence type="ECO:0000259" key="11">
    <source>
        <dbReference type="Pfam" id="PF08264"/>
    </source>
</evidence>
<dbReference type="InterPro" id="IPR025709">
    <property type="entry name" value="Leu_tRNA-synth_edit"/>
</dbReference>
<dbReference type="GO" id="GO:0005829">
    <property type="term" value="C:cytosol"/>
    <property type="evidence" value="ECO:0007669"/>
    <property type="project" value="TreeGrafter"/>
</dbReference>
<dbReference type="SUPFAM" id="SSF50677">
    <property type="entry name" value="ValRS/IleRS/LeuRS editing domain"/>
    <property type="match status" value="1"/>
</dbReference>
<feature type="domain" description="Aminoacyl-tRNA synthetase class Ia" evidence="10">
    <location>
        <begin position="629"/>
        <end position="743"/>
    </location>
</feature>
<dbReference type="CDD" id="cd07958">
    <property type="entry name" value="Anticodon_Ia_Leu_BEm"/>
    <property type="match status" value="1"/>
</dbReference>
<keyword evidence="8" id="KW-0963">Cytoplasm</keyword>
<accession>A0A2Z3LEJ9</accession>
<dbReference type="RefSeq" id="WP_320409224.1">
    <property type="nucleotide sequence ID" value="NZ_CP029619.1"/>
</dbReference>
<feature type="binding site" evidence="8">
    <location>
        <position position="718"/>
    </location>
    <ligand>
        <name>ATP</name>
        <dbReference type="ChEBI" id="CHEBI:30616"/>
    </ligand>
</feature>
<dbReference type="AlphaFoldDB" id="A0A2Z3LEJ9"/>
<evidence type="ECO:0000259" key="13">
    <source>
        <dbReference type="Pfam" id="PF13603"/>
    </source>
</evidence>
<dbReference type="KEGG" id="cher:DK880_00821"/>
<keyword evidence="5 8" id="KW-0648">Protein biosynthesis</keyword>
<dbReference type="InterPro" id="IPR002302">
    <property type="entry name" value="Leu-tRNA-ligase"/>
</dbReference>
<dbReference type="GO" id="GO:0006429">
    <property type="term" value="P:leucyl-tRNA aminoacylation"/>
    <property type="evidence" value="ECO:0007669"/>
    <property type="project" value="UniProtKB-UniRule"/>
</dbReference>
<keyword evidence="4 8" id="KW-0067">ATP-binding</keyword>
<evidence type="ECO:0000313" key="14">
    <source>
        <dbReference type="EMBL" id="AWN82126.1"/>
    </source>
</evidence>
<dbReference type="PANTHER" id="PTHR43740">
    <property type="entry name" value="LEUCYL-TRNA SYNTHETASE"/>
    <property type="match status" value="1"/>
</dbReference>
<comment type="catalytic activity">
    <reaction evidence="7 8">
        <text>tRNA(Leu) + L-leucine + ATP = L-leucyl-tRNA(Leu) + AMP + diphosphate</text>
        <dbReference type="Rhea" id="RHEA:11688"/>
        <dbReference type="Rhea" id="RHEA-COMP:9613"/>
        <dbReference type="Rhea" id="RHEA-COMP:9622"/>
        <dbReference type="ChEBI" id="CHEBI:30616"/>
        <dbReference type="ChEBI" id="CHEBI:33019"/>
        <dbReference type="ChEBI" id="CHEBI:57427"/>
        <dbReference type="ChEBI" id="CHEBI:78442"/>
        <dbReference type="ChEBI" id="CHEBI:78494"/>
        <dbReference type="ChEBI" id="CHEBI:456215"/>
        <dbReference type="EC" id="6.1.1.4"/>
    </reaction>
</comment>
<reference evidence="14 15" key="1">
    <citation type="submission" date="2018-05" db="EMBL/GenBank/DDBJ databases">
        <title>Candidatus Cardinium hertigii Genome Assembly.</title>
        <authorList>
            <person name="Showmaker K.C."/>
            <person name="Walden K.O."/>
            <person name="Fields C.J."/>
            <person name="Lambert K.N."/>
            <person name="Hudson M.E."/>
        </authorList>
    </citation>
    <scope>NUCLEOTIDE SEQUENCE [LARGE SCALE GENOMIC DNA]</scope>
    <source>
        <strain evidence="15">cHgTN10</strain>
    </source>
</reference>
<dbReference type="SUPFAM" id="SSF52374">
    <property type="entry name" value="Nucleotidylyl transferase"/>
    <property type="match status" value="1"/>
</dbReference>
<dbReference type="Pfam" id="PF08264">
    <property type="entry name" value="Anticodon_1"/>
    <property type="match status" value="1"/>
</dbReference>
<dbReference type="PRINTS" id="PR00985">
    <property type="entry name" value="TRNASYNTHLEU"/>
</dbReference>
<dbReference type="Proteomes" id="UP000245872">
    <property type="component" value="Chromosome"/>
</dbReference>
<evidence type="ECO:0000256" key="1">
    <source>
        <dbReference type="ARBA" id="ARBA00005594"/>
    </source>
</evidence>
<sequence length="941" mass="108311">MLQKKFNNCAKKKLAMRAYNFTLIEEKWQSIWQKQQETIPHEPSHYARKYYVLNMFPYPSGSGLHIGHYTGYVASDIIARYYKHKGYHVMNPMGFDSFGLPAEQYAIQTGQHPAITTEKNISKYKRQFRQMGLDFDWDRQINTSEPTYYKWTQWIFLQLFNAWYNNTTQKAEPIETLLQAFTSNGNHTVEAACDEDTPLFSAQEWNAFTASEQQAKLLHYRLAYLKYSMVNWCETLGTVLANEEVKNGFSEIGGYPVTRKKMKQWSLRMTAYAERLLEDLSSLDWPLPTKEMQRNWIGRSEGAEITFNVQGASNQTIKVFTTRPETIFGACFIALAPEHPFTSFIANTTGDTLLIDYIHKARNQSDRNRLAAPTSLSGMFLSAYAIHPFTGARLPIWVADYVLPNYGTAAIMGVPAHSRQDYLFAQSFKLPSLPVIKSDNPLESEPYEGTEGKLINASFLNGLSVPMAFASIIQELVRKKIGKYKINYKVRDPIFSRQRYWGEPFPIYYKEDGLPYALSEDQLPLVLPEVSSYQPNKSGEPPLSNALNWTTPEGYPLELTTMPGWAGSSWYFLRYMDAYNANDLVSKAEEEYWSPVDCYIGGAEHATAHLLYARFWTKVLYDLGHIRRKEPFDKLFHQGMILNLSALAYRIKDKNEFVSFHLKESYDVVGIHVPIKFVYNHILDIEALKKWRPEFADATFILEDGKYICGSKMEKMSKSKHNVVNQERVIAQYGADALRLYLMFLGPLEESKPWDLAGIEGCSRFLHKVWRFVHYAQDSWTTTECINAKEITKTMHQTIQKVTEAIQRYSFNTAISSLMICLNKLSAHKKVEKSIVENFILLLEPFAPYIATELWESIGKEEVIKTFPFPDWDKDSLVETNYAYPVAINGKIRTKIIFDCPTPDTIIERAVLMDAVIQKWLSGKTVKKVIIIPRKMINIVT</sequence>
<dbReference type="NCBIfam" id="TIGR00396">
    <property type="entry name" value="leuS_bact"/>
    <property type="match status" value="1"/>
</dbReference>
<dbReference type="Gene3D" id="3.40.50.620">
    <property type="entry name" value="HUPs"/>
    <property type="match status" value="3"/>
</dbReference>